<reference evidence="1 2" key="1">
    <citation type="submission" date="2018-12" db="EMBL/GenBank/DDBJ databases">
        <authorList>
            <consortium name="Pathogen Informatics"/>
        </authorList>
    </citation>
    <scope>NUCLEOTIDE SEQUENCE [LARGE SCALE GENOMIC DNA]</scope>
    <source>
        <strain evidence="1 2">NCTC10485</strain>
    </source>
</reference>
<gene>
    <name evidence="1" type="ORF">NCTC10485_01812</name>
</gene>
<dbReference type="OrthoDB" id="1491115at2"/>
<dbReference type="InterPro" id="IPR018721">
    <property type="entry name" value="DUF2252"/>
</dbReference>
<name>A0A3S4SZZ9_MYCCI</name>
<dbReference type="PANTHER" id="PTHR39441">
    <property type="entry name" value="DUF2252 DOMAIN-CONTAINING PROTEIN"/>
    <property type="match status" value="1"/>
</dbReference>
<protein>
    <submittedName>
        <fullName evidence="1">Uncharacterized protein conserved in bacteria</fullName>
    </submittedName>
</protein>
<dbReference type="PANTHER" id="PTHR39441:SF1">
    <property type="entry name" value="DUF2252 DOMAIN-CONTAINING PROTEIN"/>
    <property type="match status" value="1"/>
</dbReference>
<evidence type="ECO:0000313" key="1">
    <source>
        <dbReference type="EMBL" id="VEG47531.1"/>
    </source>
</evidence>
<organism evidence="1 2">
    <name type="scientific">Mycolicibacterium chitae</name>
    <name type="common">Mycobacterium chitae</name>
    <dbReference type="NCBI Taxonomy" id="1792"/>
    <lineage>
        <taxon>Bacteria</taxon>
        <taxon>Bacillati</taxon>
        <taxon>Actinomycetota</taxon>
        <taxon>Actinomycetes</taxon>
        <taxon>Mycobacteriales</taxon>
        <taxon>Mycobacteriaceae</taxon>
        <taxon>Mycolicibacterium</taxon>
    </lineage>
</organism>
<dbReference type="AlphaFoldDB" id="A0A3S4SZZ9"/>
<proteinExistence type="predicted"/>
<sequence>MSSAAPGRPPIRHTVLADTDSSAYHSLLQRPVTRAERYALGKSLRDRVHRHELAAWEPPPDRPDPIRLIELNHHGRQPHLIPVRVGRMAASPYGFLRGSAVVMAEDVARLPATGITPVVCGDSHLGNFGFYASPERDLVLDLNDFDEAHPGGWEWDLRRLVASIWVAGRQNGAAEDDCGAAVRSCVTSYRLELRRLADEPLFSRSFTRLDVERLAGQTAQSLAEEVRRSARRARNRTSDRALPRFTQEVDGVRRIVEEPPLITRLPDREAEALAVALDEYLQTLSTHWRRVLGGYTLLDVAHKVVGVGSVGLRAYVALLEGSSPEDVVFLQLKQARRSVLARYVHGESAWHAHQGQRVVEYQQALQTVSDPLLGWTTVDGLQYYVRQFRNMKGSIALDSMDPVALIDYAGVVGQLLAKGHARTSGASMIAGYLGRSEKVDDALCEFARRYADQTEADHAALLAAVDSGRLPIERGV</sequence>
<dbReference type="Proteomes" id="UP000282551">
    <property type="component" value="Chromosome"/>
</dbReference>
<accession>A0A3S4SZZ9</accession>
<dbReference type="Pfam" id="PF10009">
    <property type="entry name" value="DUF2252"/>
    <property type="match status" value="1"/>
</dbReference>
<evidence type="ECO:0000313" key="2">
    <source>
        <dbReference type="Proteomes" id="UP000282551"/>
    </source>
</evidence>
<dbReference type="EMBL" id="LR134355">
    <property type="protein sequence ID" value="VEG47531.1"/>
    <property type="molecule type" value="Genomic_DNA"/>
</dbReference>
<keyword evidence="2" id="KW-1185">Reference proteome</keyword>